<evidence type="ECO:0000313" key="3">
    <source>
        <dbReference type="EMBL" id="MFC5060659.1"/>
    </source>
</evidence>
<feature type="chain" id="PRO_5046124524" evidence="2">
    <location>
        <begin position="20"/>
        <end position="339"/>
    </location>
</feature>
<gene>
    <name evidence="3" type="ORF">ACFPBZ_00435</name>
</gene>
<dbReference type="PANTHER" id="PTHR33376:SF15">
    <property type="entry name" value="BLL6794 PROTEIN"/>
    <property type="match status" value="1"/>
</dbReference>
<sequence>MRRRSFLAVAGLGAVGVLAGCGAPTGWRSPADGPVRAATYIPKSYDDLYPGVEATLDAVTRAGGPSFDLYDGGTLLGAEQLLPGLLVGAADLVFQTSSYVSSSFPALGAMELPFGTEDYARHRRVFDPDGPLVALVNDELAEKDVRLLGGMPLTYEYLWTVDRPIRRPEDVAGLRMRVAGEIEGETVKALGGAPVSMGSAEVFEALQRGTIDGMLSYLGTVVSRDLQSILRYGTRCHIGSYTFDAYCRASWYAALDPRTRAALDAGGRALYREGTATMVAVHQDDYLPQVVAGGVEIVDPTPAELAALRAATEPVRARWEAALGKPAVTGRMAEIVRTA</sequence>
<dbReference type="RefSeq" id="WP_378034015.1">
    <property type="nucleotide sequence ID" value="NZ_JBHSIV010000001.1"/>
</dbReference>
<dbReference type="Proteomes" id="UP001595947">
    <property type="component" value="Unassembled WGS sequence"/>
</dbReference>
<evidence type="ECO:0000256" key="2">
    <source>
        <dbReference type="SAM" id="SignalP"/>
    </source>
</evidence>
<dbReference type="PROSITE" id="PS51257">
    <property type="entry name" value="PROKAR_LIPOPROTEIN"/>
    <property type="match status" value="1"/>
</dbReference>
<name>A0ABV9YH23_9PSEU</name>
<evidence type="ECO:0000313" key="4">
    <source>
        <dbReference type="Proteomes" id="UP001595947"/>
    </source>
</evidence>
<dbReference type="InterPro" id="IPR018389">
    <property type="entry name" value="DctP_fam"/>
</dbReference>
<protein>
    <submittedName>
        <fullName evidence="3">TRAP transporter substrate-binding protein</fullName>
    </submittedName>
</protein>
<dbReference type="InterPro" id="IPR038404">
    <property type="entry name" value="TRAP_DctP_sf"/>
</dbReference>
<feature type="signal peptide" evidence="2">
    <location>
        <begin position="1"/>
        <end position="19"/>
    </location>
</feature>
<dbReference type="EMBL" id="JBHSIV010000001">
    <property type="protein sequence ID" value="MFC5060659.1"/>
    <property type="molecule type" value="Genomic_DNA"/>
</dbReference>
<comment type="caution">
    <text evidence="3">The sequence shown here is derived from an EMBL/GenBank/DDBJ whole genome shotgun (WGS) entry which is preliminary data.</text>
</comment>
<evidence type="ECO:0000256" key="1">
    <source>
        <dbReference type="ARBA" id="ARBA00022729"/>
    </source>
</evidence>
<dbReference type="Pfam" id="PF03480">
    <property type="entry name" value="DctP"/>
    <property type="match status" value="1"/>
</dbReference>
<keyword evidence="4" id="KW-1185">Reference proteome</keyword>
<dbReference type="NCBIfam" id="NF037995">
    <property type="entry name" value="TRAP_S1"/>
    <property type="match status" value="1"/>
</dbReference>
<organism evidence="3 4">
    <name type="scientific">Actinomycetospora atypica</name>
    <dbReference type="NCBI Taxonomy" id="1290095"/>
    <lineage>
        <taxon>Bacteria</taxon>
        <taxon>Bacillati</taxon>
        <taxon>Actinomycetota</taxon>
        <taxon>Actinomycetes</taxon>
        <taxon>Pseudonocardiales</taxon>
        <taxon>Pseudonocardiaceae</taxon>
        <taxon>Actinomycetospora</taxon>
    </lineage>
</organism>
<accession>A0ABV9YH23</accession>
<dbReference type="PANTHER" id="PTHR33376">
    <property type="match status" value="1"/>
</dbReference>
<dbReference type="Gene3D" id="3.40.190.170">
    <property type="entry name" value="Bacterial extracellular solute-binding protein, family 7"/>
    <property type="match status" value="1"/>
</dbReference>
<proteinExistence type="predicted"/>
<reference evidence="4" key="1">
    <citation type="journal article" date="2019" name="Int. J. Syst. Evol. Microbiol.">
        <title>The Global Catalogue of Microorganisms (GCM) 10K type strain sequencing project: providing services to taxonomists for standard genome sequencing and annotation.</title>
        <authorList>
            <consortium name="The Broad Institute Genomics Platform"/>
            <consortium name="The Broad Institute Genome Sequencing Center for Infectious Disease"/>
            <person name="Wu L."/>
            <person name="Ma J."/>
        </authorList>
    </citation>
    <scope>NUCLEOTIDE SEQUENCE [LARGE SCALE GENOMIC DNA]</scope>
    <source>
        <strain evidence="4">CGMCC 4.7093</strain>
    </source>
</reference>
<keyword evidence="1 2" id="KW-0732">Signal</keyword>